<sequence length="147" mass="16466">MPQKKMTPAEILQQFYDAETVYMASSPENRDFANGMGKTLSPDLKLYQSPDLPYGGVFEGHAGFQEWSQTMASYFDKLEVTDPQVFEQAGSDSVIVASTLKLRVRKTGKALINPLLQKISVDREKGVITEIRPFYWDVKGLNQALGL</sequence>
<organism evidence="1 2">
    <name type="scientific">Pseudocercospora fuligena</name>
    <dbReference type="NCBI Taxonomy" id="685502"/>
    <lineage>
        <taxon>Eukaryota</taxon>
        <taxon>Fungi</taxon>
        <taxon>Dikarya</taxon>
        <taxon>Ascomycota</taxon>
        <taxon>Pezizomycotina</taxon>
        <taxon>Dothideomycetes</taxon>
        <taxon>Dothideomycetidae</taxon>
        <taxon>Mycosphaerellales</taxon>
        <taxon>Mycosphaerellaceae</taxon>
        <taxon>Pseudocercospora</taxon>
    </lineage>
</organism>
<gene>
    <name evidence="1" type="ORF">HII31_03174</name>
</gene>
<evidence type="ECO:0008006" key="3">
    <source>
        <dbReference type="Google" id="ProtNLM"/>
    </source>
</evidence>
<comment type="caution">
    <text evidence="1">The sequence shown here is derived from an EMBL/GenBank/DDBJ whole genome shotgun (WGS) entry which is preliminary data.</text>
</comment>
<evidence type="ECO:0000313" key="2">
    <source>
        <dbReference type="Proteomes" id="UP000660729"/>
    </source>
</evidence>
<dbReference type="InterPro" id="IPR032710">
    <property type="entry name" value="NTF2-like_dom_sf"/>
</dbReference>
<dbReference type="SUPFAM" id="SSF54427">
    <property type="entry name" value="NTF2-like"/>
    <property type="match status" value="1"/>
</dbReference>
<dbReference type="Proteomes" id="UP000660729">
    <property type="component" value="Unassembled WGS sequence"/>
</dbReference>
<evidence type="ECO:0000313" key="1">
    <source>
        <dbReference type="EMBL" id="KAF7195580.1"/>
    </source>
</evidence>
<dbReference type="OrthoDB" id="4158114at2759"/>
<dbReference type="EMBL" id="JABCIY010000039">
    <property type="protein sequence ID" value="KAF7195580.1"/>
    <property type="molecule type" value="Genomic_DNA"/>
</dbReference>
<protein>
    <recommendedName>
        <fullName evidence="3">SnoaL-like domain-containing protein</fullName>
    </recommendedName>
</protein>
<proteinExistence type="predicted"/>
<accession>A0A8H6VKZ5</accession>
<reference evidence="1" key="1">
    <citation type="submission" date="2020-04" db="EMBL/GenBank/DDBJ databases">
        <title>Draft genome resource of the tomato pathogen Pseudocercospora fuligena.</title>
        <authorList>
            <person name="Zaccaron A."/>
        </authorList>
    </citation>
    <scope>NUCLEOTIDE SEQUENCE</scope>
    <source>
        <strain evidence="1">PF001</strain>
    </source>
</reference>
<keyword evidence="2" id="KW-1185">Reference proteome</keyword>
<dbReference type="Gene3D" id="3.10.450.50">
    <property type="match status" value="1"/>
</dbReference>
<name>A0A8H6VKZ5_9PEZI</name>
<dbReference type="AlphaFoldDB" id="A0A8H6VKZ5"/>